<name>A0A2G5VBU7_9PELO</name>
<accession>A0A2G5VBU7</accession>
<comment type="caution">
    <text evidence="1">The sequence shown here is derived from an EMBL/GenBank/DDBJ whole genome shotgun (WGS) entry which is preliminary data.</text>
</comment>
<keyword evidence="2" id="KW-1185">Reference proteome</keyword>
<dbReference type="AlphaFoldDB" id="A0A2G5VBU7"/>
<sequence>MLDVRRSQIASIATILEGHVNILTVFKWENEENWWQHRLVKNAKELITECSPLMLRNSENKIIRFHNPGVLRTEEYCELIDSWMSVKREPGAELWIGLYFKKHRNDILEMMQTRMEVVGLEERCVRMRAEMEDRSKYLKKCVWTKQWLTVWR</sequence>
<reference evidence="2" key="1">
    <citation type="submission" date="2017-10" db="EMBL/GenBank/DDBJ databases">
        <title>Rapid genome shrinkage in a self-fertile nematode reveals novel sperm competition proteins.</title>
        <authorList>
            <person name="Yin D."/>
            <person name="Schwarz E.M."/>
            <person name="Thomas C.G."/>
            <person name="Felde R.L."/>
            <person name="Korf I.F."/>
            <person name="Cutter A.D."/>
            <person name="Schartner C.M."/>
            <person name="Ralston E.J."/>
            <person name="Meyer B.J."/>
            <person name="Haag E.S."/>
        </authorList>
    </citation>
    <scope>NUCLEOTIDE SEQUENCE [LARGE SCALE GENOMIC DNA]</scope>
    <source>
        <strain evidence="2">JU1422</strain>
    </source>
</reference>
<evidence type="ECO:0000313" key="1">
    <source>
        <dbReference type="EMBL" id="PIC49016.1"/>
    </source>
</evidence>
<protein>
    <submittedName>
        <fullName evidence="1">Uncharacterized protein</fullName>
    </submittedName>
</protein>
<organism evidence="1 2">
    <name type="scientific">Caenorhabditis nigoni</name>
    <dbReference type="NCBI Taxonomy" id="1611254"/>
    <lineage>
        <taxon>Eukaryota</taxon>
        <taxon>Metazoa</taxon>
        <taxon>Ecdysozoa</taxon>
        <taxon>Nematoda</taxon>
        <taxon>Chromadorea</taxon>
        <taxon>Rhabditida</taxon>
        <taxon>Rhabditina</taxon>
        <taxon>Rhabditomorpha</taxon>
        <taxon>Rhabditoidea</taxon>
        <taxon>Rhabditidae</taxon>
        <taxon>Peloderinae</taxon>
        <taxon>Caenorhabditis</taxon>
    </lineage>
</organism>
<proteinExistence type="predicted"/>
<gene>
    <name evidence="1" type="primary">Cnig_chr_II.g7772</name>
    <name evidence="1" type="ORF">B9Z55_007772</name>
</gene>
<dbReference type="EMBL" id="PDUG01000002">
    <property type="protein sequence ID" value="PIC49016.1"/>
    <property type="molecule type" value="Genomic_DNA"/>
</dbReference>
<dbReference type="Proteomes" id="UP000230233">
    <property type="component" value="Chromosome II"/>
</dbReference>
<evidence type="ECO:0000313" key="2">
    <source>
        <dbReference type="Proteomes" id="UP000230233"/>
    </source>
</evidence>